<reference evidence="1" key="1">
    <citation type="submission" date="2018-06" db="EMBL/GenBank/DDBJ databases">
        <authorList>
            <person name="Zhirakovskaya E."/>
        </authorList>
    </citation>
    <scope>NUCLEOTIDE SEQUENCE</scope>
</reference>
<organism evidence="1">
    <name type="scientific">hydrothermal vent metagenome</name>
    <dbReference type="NCBI Taxonomy" id="652676"/>
    <lineage>
        <taxon>unclassified sequences</taxon>
        <taxon>metagenomes</taxon>
        <taxon>ecological metagenomes</taxon>
    </lineage>
</organism>
<dbReference type="AlphaFoldDB" id="A0A3B0R4R3"/>
<dbReference type="EMBL" id="UOEA01000060">
    <property type="protein sequence ID" value="VAV84076.1"/>
    <property type="molecule type" value="Genomic_DNA"/>
</dbReference>
<sequence>MLIAHEDGTVATYARSTGIAGYTDIGTQSLPTFSIGGNPHHLAFDGTLLWTN</sequence>
<proteinExistence type="predicted"/>
<gene>
    <name evidence="1" type="ORF">MNBD_DELTA01-716</name>
</gene>
<name>A0A3B0R4R3_9ZZZZ</name>
<protein>
    <submittedName>
        <fullName evidence="1">Uncharacterized protein</fullName>
    </submittedName>
</protein>
<evidence type="ECO:0000313" key="1">
    <source>
        <dbReference type="EMBL" id="VAV84076.1"/>
    </source>
</evidence>
<accession>A0A3B0R4R3</accession>